<dbReference type="PANTHER" id="PTHR43245:SF58">
    <property type="entry name" value="BLL5923 PROTEIN"/>
    <property type="match status" value="1"/>
</dbReference>
<dbReference type="Pfam" id="PF01370">
    <property type="entry name" value="Epimerase"/>
    <property type="match status" value="1"/>
</dbReference>
<dbReference type="InterPro" id="IPR001509">
    <property type="entry name" value="Epimerase_deHydtase"/>
</dbReference>
<dbReference type="SUPFAM" id="SSF51735">
    <property type="entry name" value="NAD(P)-binding Rossmann-fold domains"/>
    <property type="match status" value="1"/>
</dbReference>
<dbReference type="AlphaFoldDB" id="A0A6G9AV70"/>
<dbReference type="KEGG" id="spib:G8759_28100"/>
<organism evidence="2 3">
    <name type="scientific">Spirosoma aureum</name>
    <dbReference type="NCBI Taxonomy" id="2692134"/>
    <lineage>
        <taxon>Bacteria</taxon>
        <taxon>Pseudomonadati</taxon>
        <taxon>Bacteroidota</taxon>
        <taxon>Cytophagia</taxon>
        <taxon>Cytophagales</taxon>
        <taxon>Cytophagaceae</taxon>
        <taxon>Spirosoma</taxon>
    </lineage>
</organism>
<evidence type="ECO:0000313" key="3">
    <source>
        <dbReference type="Proteomes" id="UP000501802"/>
    </source>
</evidence>
<gene>
    <name evidence="2" type="ORF">G8759_28100</name>
</gene>
<proteinExistence type="predicted"/>
<name>A0A6G9AV70_9BACT</name>
<dbReference type="RefSeq" id="WP_167215929.1">
    <property type="nucleotide sequence ID" value="NZ_CP050063.1"/>
</dbReference>
<sequence>MTILLTGASGFLGSRILNELESNYTVTTLGRQTIGNHHIVCDLAKEAPDMTGYSFDFVVNAAGKAHSVPRNSQDIADYEQVNVQGTARLLASLEKLPVLPKSIVHISTVLVYGRLEGKSLDEQTPLDANDAYGYSKVRAEDVVQAWGKTNGVRVTILRLPLVVAEQSTGNLAAMVKGIRRGYYVRIGDGSACRSMVRADDVAAVISRAACVSGIYNLTDGRHPSVRELENAIAHSVGRNCILSIPLGFAKAIGRFGDGINALIGRRFPLDSIALQKLTGSLTFSDVAARQHLNWNPRSVLDSFK</sequence>
<dbReference type="InterPro" id="IPR050177">
    <property type="entry name" value="Lipid_A_modif_metabolic_enz"/>
</dbReference>
<dbReference type="EMBL" id="CP050063">
    <property type="protein sequence ID" value="QIP16229.1"/>
    <property type="molecule type" value="Genomic_DNA"/>
</dbReference>
<dbReference type="Gene3D" id="3.40.50.720">
    <property type="entry name" value="NAD(P)-binding Rossmann-like Domain"/>
    <property type="match status" value="1"/>
</dbReference>
<dbReference type="PANTHER" id="PTHR43245">
    <property type="entry name" value="BIFUNCTIONAL POLYMYXIN RESISTANCE PROTEIN ARNA"/>
    <property type="match status" value="1"/>
</dbReference>
<keyword evidence="3" id="KW-1185">Reference proteome</keyword>
<reference evidence="2 3" key="1">
    <citation type="submission" date="2020-03" db="EMBL/GenBank/DDBJ databases">
        <authorList>
            <person name="Kim M.K."/>
        </authorList>
    </citation>
    <scope>NUCLEOTIDE SEQUENCE [LARGE SCALE GENOMIC DNA]</scope>
    <source>
        <strain evidence="2 3">BT328</strain>
    </source>
</reference>
<evidence type="ECO:0000313" key="2">
    <source>
        <dbReference type="EMBL" id="QIP16229.1"/>
    </source>
</evidence>
<feature type="domain" description="NAD-dependent epimerase/dehydratase" evidence="1">
    <location>
        <begin position="3"/>
        <end position="209"/>
    </location>
</feature>
<protein>
    <submittedName>
        <fullName evidence="2">NAD-dependent epimerase/dehydratase family protein</fullName>
    </submittedName>
</protein>
<dbReference type="InterPro" id="IPR036291">
    <property type="entry name" value="NAD(P)-bd_dom_sf"/>
</dbReference>
<accession>A0A6G9AV70</accession>
<evidence type="ECO:0000259" key="1">
    <source>
        <dbReference type="Pfam" id="PF01370"/>
    </source>
</evidence>
<dbReference type="Proteomes" id="UP000501802">
    <property type="component" value="Chromosome"/>
</dbReference>